<feature type="non-terminal residue" evidence="3">
    <location>
        <position position="60"/>
    </location>
</feature>
<keyword evidence="1" id="KW-0418">Kinase</keyword>
<comment type="similarity">
    <text evidence="1">Belongs to the PDK/BCKDK protein kinase family.</text>
</comment>
<protein>
    <recommendedName>
        <fullName evidence="1">Protein-serine/threonine kinase</fullName>
        <ecNumber evidence="1">2.7.11.-</ecNumber>
    </recommendedName>
</protein>
<organism evidence="3 4">
    <name type="scientific">Rotaria magnacalcarata</name>
    <dbReference type="NCBI Taxonomy" id="392030"/>
    <lineage>
        <taxon>Eukaryota</taxon>
        <taxon>Metazoa</taxon>
        <taxon>Spiralia</taxon>
        <taxon>Gnathifera</taxon>
        <taxon>Rotifera</taxon>
        <taxon>Eurotatoria</taxon>
        <taxon>Bdelloidea</taxon>
        <taxon>Philodinida</taxon>
        <taxon>Philodinidae</taxon>
        <taxon>Rotaria</taxon>
    </lineage>
</organism>
<proteinExistence type="inferred from homology"/>
<dbReference type="GO" id="GO:0005524">
    <property type="term" value="F:ATP binding"/>
    <property type="evidence" value="ECO:0007669"/>
    <property type="project" value="UniProtKB-UniRule"/>
</dbReference>
<name>A0A8S2VR56_9BILA</name>
<keyword evidence="1" id="KW-0496">Mitochondrion</keyword>
<dbReference type="EMBL" id="CAJOBJ010057618">
    <property type="protein sequence ID" value="CAF4403923.1"/>
    <property type="molecule type" value="Genomic_DNA"/>
</dbReference>
<dbReference type="GO" id="GO:0004740">
    <property type="term" value="F:pyruvate dehydrogenase (acetyl-transferring) kinase activity"/>
    <property type="evidence" value="ECO:0007669"/>
    <property type="project" value="TreeGrafter"/>
</dbReference>
<dbReference type="AlphaFoldDB" id="A0A8S2VR56"/>
<dbReference type="SUPFAM" id="SSF55874">
    <property type="entry name" value="ATPase domain of HSP90 chaperone/DNA topoisomerase II/histidine kinase"/>
    <property type="match status" value="1"/>
</dbReference>
<dbReference type="Gene3D" id="3.30.565.10">
    <property type="entry name" value="Histidine kinase-like ATPase, C-terminal domain"/>
    <property type="match status" value="1"/>
</dbReference>
<keyword evidence="1" id="KW-0067">ATP-binding</keyword>
<evidence type="ECO:0000313" key="3">
    <source>
        <dbReference type="EMBL" id="CAF4403923.1"/>
    </source>
</evidence>
<sequence length="60" mass="6630">MYSTAPRPVSLTDSQHSGPIPLAGFGYGLPISRLYARYFNGDMQIHSIDGYGTDAYVYLQ</sequence>
<dbReference type="GO" id="GO:0005759">
    <property type="term" value="C:mitochondrial matrix"/>
    <property type="evidence" value="ECO:0007669"/>
    <property type="project" value="UniProtKB-SubCell"/>
</dbReference>
<accession>A0A8S2VR56</accession>
<comment type="subcellular location">
    <subcellularLocation>
        <location evidence="1">Mitochondrion matrix</location>
    </subcellularLocation>
</comment>
<dbReference type="GO" id="GO:0010906">
    <property type="term" value="P:regulation of glucose metabolic process"/>
    <property type="evidence" value="ECO:0007669"/>
    <property type="project" value="TreeGrafter"/>
</dbReference>
<dbReference type="EC" id="2.7.11.-" evidence="1"/>
<keyword evidence="1" id="KW-0808">Transferase</keyword>
<reference evidence="3" key="1">
    <citation type="submission" date="2021-02" db="EMBL/GenBank/DDBJ databases">
        <authorList>
            <person name="Nowell W R."/>
        </authorList>
    </citation>
    <scope>NUCLEOTIDE SEQUENCE</scope>
</reference>
<comment type="caution">
    <text evidence="3">The sequence shown here is derived from an EMBL/GenBank/DDBJ whole genome shotgun (WGS) entry which is preliminary data.</text>
</comment>
<dbReference type="InterPro" id="IPR036890">
    <property type="entry name" value="HATPase_C_sf"/>
</dbReference>
<evidence type="ECO:0000313" key="4">
    <source>
        <dbReference type="Proteomes" id="UP000681720"/>
    </source>
</evidence>
<evidence type="ECO:0000256" key="1">
    <source>
        <dbReference type="RuleBase" id="RU366032"/>
    </source>
</evidence>
<dbReference type="PANTHER" id="PTHR11947:SF3">
    <property type="entry name" value="[PYRUVATE DEHYDROGENASE (ACETYL-TRANSFERRING)] KINASE, MITOCHONDRIAL"/>
    <property type="match status" value="1"/>
</dbReference>
<dbReference type="Proteomes" id="UP000681720">
    <property type="component" value="Unassembled WGS sequence"/>
</dbReference>
<evidence type="ECO:0000313" key="2">
    <source>
        <dbReference type="EMBL" id="CAF4278185.1"/>
    </source>
</evidence>
<gene>
    <name evidence="2" type="ORF">BYL167_LOCUS26594</name>
    <name evidence="3" type="ORF">GIL414_LOCUS30289</name>
</gene>
<dbReference type="PANTHER" id="PTHR11947">
    <property type="entry name" value="PYRUVATE DEHYDROGENASE KINASE"/>
    <property type="match status" value="1"/>
</dbReference>
<dbReference type="Proteomes" id="UP000681967">
    <property type="component" value="Unassembled WGS sequence"/>
</dbReference>
<dbReference type="EMBL" id="CAJOBH010031189">
    <property type="protein sequence ID" value="CAF4278185.1"/>
    <property type="molecule type" value="Genomic_DNA"/>
</dbReference>
<keyword evidence="1" id="KW-0547">Nucleotide-binding</keyword>
<dbReference type="InterPro" id="IPR039028">
    <property type="entry name" value="BCKD/PDK"/>
</dbReference>